<gene>
    <name evidence="9" type="ORF">HBF25_15085</name>
</gene>
<feature type="domain" description="ABC3 transporter permease C-terminal" evidence="7">
    <location>
        <begin position="312"/>
        <end position="427"/>
    </location>
</feature>
<evidence type="ECO:0000256" key="1">
    <source>
        <dbReference type="ARBA" id="ARBA00004651"/>
    </source>
</evidence>
<evidence type="ECO:0000256" key="2">
    <source>
        <dbReference type="ARBA" id="ARBA00022475"/>
    </source>
</evidence>
<dbReference type="InterPro" id="IPR025857">
    <property type="entry name" value="MacB_PCD"/>
</dbReference>
<sequence>MFVYYLELAVLSLRRNKGLTILMILAVAMGIGATMTTLTVVHVLSGNPLPGKEDRVFRVAVDAEPITTYQEGTPPLDQVTWIDGMNLLREARADRQALMTGGNVAVTPADGSLDPFYTGSRYSTADIFPMFDIHFIYGTGWTARDDAARSRVVVITRRLNDKVFHGENSVGRDLRVGDASLRVVGVMEDWDPQPHFHDLDVSNYGNGEQIYLPLGTSRDLALTHSGSVNCYGNGRSSEAEMETQSCTWLQYWVELDSAEKRDAYHEYLINYSRGQHDHGRFERPPNVRLYDVMAWLDFKKVVPGDVKLQAWLAFGFLLVCLVNTVGLMLAKFLRRSGEVGVRRALGATRQEILGQLLTEAGMIGVAGGIGGLVLALLGLWLVRMQPDSYAGLAHLDLSMLVLTFVFAVASTVVAGLLPAWRACRIAPALQLKTQ</sequence>
<proteinExistence type="predicted"/>
<evidence type="ECO:0000259" key="7">
    <source>
        <dbReference type="Pfam" id="PF02687"/>
    </source>
</evidence>
<dbReference type="Pfam" id="PF12704">
    <property type="entry name" value="MacB_PCD"/>
    <property type="match status" value="1"/>
</dbReference>
<evidence type="ECO:0000259" key="8">
    <source>
        <dbReference type="Pfam" id="PF12704"/>
    </source>
</evidence>
<dbReference type="PANTHER" id="PTHR30572:SF18">
    <property type="entry name" value="ABC-TYPE MACROLIDE FAMILY EXPORT SYSTEM PERMEASE COMPONENT 2"/>
    <property type="match status" value="1"/>
</dbReference>
<accession>A0A7X5UC21</accession>
<comment type="caution">
    <text evidence="9">The sequence shown here is derived from an EMBL/GenBank/DDBJ whole genome shotgun (WGS) entry which is preliminary data.</text>
</comment>
<reference evidence="9 10" key="1">
    <citation type="submission" date="2020-03" db="EMBL/GenBank/DDBJ databases">
        <authorList>
            <person name="Lai Q."/>
        </authorList>
    </citation>
    <scope>NUCLEOTIDE SEQUENCE [LARGE SCALE GENOMIC DNA]</scope>
    <source>
        <strain evidence="9 10">CCUG 25036</strain>
    </source>
</reference>
<dbReference type="GO" id="GO:0005886">
    <property type="term" value="C:plasma membrane"/>
    <property type="evidence" value="ECO:0007669"/>
    <property type="project" value="UniProtKB-SubCell"/>
</dbReference>
<dbReference type="EMBL" id="JAARLZ010000008">
    <property type="protein sequence ID" value="NII07708.1"/>
    <property type="molecule type" value="Genomic_DNA"/>
</dbReference>
<dbReference type="InterPro" id="IPR003838">
    <property type="entry name" value="ABC3_permease_C"/>
</dbReference>
<dbReference type="InterPro" id="IPR050250">
    <property type="entry name" value="Macrolide_Exporter_MacB"/>
</dbReference>
<feature type="domain" description="MacB-like periplasmic core" evidence="8">
    <location>
        <begin position="20"/>
        <end position="264"/>
    </location>
</feature>
<dbReference type="Pfam" id="PF02687">
    <property type="entry name" value="FtsX"/>
    <property type="match status" value="1"/>
</dbReference>
<evidence type="ECO:0000313" key="10">
    <source>
        <dbReference type="Proteomes" id="UP000490980"/>
    </source>
</evidence>
<dbReference type="PANTHER" id="PTHR30572">
    <property type="entry name" value="MEMBRANE COMPONENT OF TRANSPORTER-RELATED"/>
    <property type="match status" value="1"/>
</dbReference>
<keyword evidence="5 6" id="KW-0472">Membrane</keyword>
<protein>
    <submittedName>
        <fullName evidence="9">FtsX-like permease family protein</fullName>
    </submittedName>
</protein>
<feature type="transmembrane region" description="Helical" evidence="6">
    <location>
        <begin position="360"/>
        <end position="382"/>
    </location>
</feature>
<dbReference type="AlphaFoldDB" id="A0A7X5UC21"/>
<evidence type="ECO:0000256" key="4">
    <source>
        <dbReference type="ARBA" id="ARBA00022989"/>
    </source>
</evidence>
<name>A0A7X5UC21_9GAMM</name>
<comment type="subcellular location">
    <subcellularLocation>
        <location evidence="1">Cell membrane</location>
        <topology evidence="1">Multi-pass membrane protein</topology>
    </subcellularLocation>
</comment>
<dbReference type="RefSeq" id="WP_166949822.1">
    <property type="nucleotide sequence ID" value="NZ_JAARLZ010000008.1"/>
</dbReference>
<evidence type="ECO:0000256" key="3">
    <source>
        <dbReference type="ARBA" id="ARBA00022692"/>
    </source>
</evidence>
<keyword evidence="3 6" id="KW-0812">Transmembrane</keyword>
<feature type="transmembrane region" description="Helical" evidence="6">
    <location>
        <begin position="397"/>
        <end position="420"/>
    </location>
</feature>
<keyword evidence="2" id="KW-1003">Cell membrane</keyword>
<evidence type="ECO:0000256" key="5">
    <source>
        <dbReference type="ARBA" id="ARBA00023136"/>
    </source>
</evidence>
<keyword evidence="10" id="KW-1185">Reference proteome</keyword>
<dbReference type="Proteomes" id="UP000490980">
    <property type="component" value="Unassembled WGS sequence"/>
</dbReference>
<evidence type="ECO:0000256" key="6">
    <source>
        <dbReference type="SAM" id="Phobius"/>
    </source>
</evidence>
<feature type="transmembrane region" description="Helical" evidence="6">
    <location>
        <begin position="21"/>
        <end position="44"/>
    </location>
</feature>
<organism evidence="9 10">
    <name type="scientific">Luteibacter anthropi</name>
    <dbReference type="NCBI Taxonomy" id="564369"/>
    <lineage>
        <taxon>Bacteria</taxon>
        <taxon>Pseudomonadati</taxon>
        <taxon>Pseudomonadota</taxon>
        <taxon>Gammaproteobacteria</taxon>
        <taxon>Lysobacterales</taxon>
        <taxon>Rhodanobacteraceae</taxon>
        <taxon>Luteibacter</taxon>
    </lineage>
</organism>
<evidence type="ECO:0000313" key="9">
    <source>
        <dbReference type="EMBL" id="NII07708.1"/>
    </source>
</evidence>
<keyword evidence="4 6" id="KW-1133">Transmembrane helix</keyword>
<dbReference type="GO" id="GO:0022857">
    <property type="term" value="F:transmembrane transporter activity"/>
    <property type="evidence" value="ECO:0007669"/>
    <property type="project" value="TreeGrafter"/>
</dbReference>
<feature type="transmembrane region" description="Helical" evidence="6">
    <location>
        <begin position="310"/>
        <end position="333"/>
    </location>
</feature>